<dbReference type="AlphaFoldDB" id="A0A2G3DXS6"/>
<sequence length="347" mass="38497">MKFGGRKIKVKGNSALAIAAGVAVAFMFIATIVSVVIYKNRMEQASELLREAEYKQYDSYVVMISSDDDSDFWKQVYEAAKEYGDENRVYVDLLSQSVDDDYTRAELMEMAIASGCDGIFIEGDSAEIPQELFQKAKKAGISVITLETDVDPADRVSFIGVNSYTIANLYAKSIAPDLVEKSSVMIIGNSSAEDSSTTSLINNLQEAISSEMPGEKIDFDLRIIEDEEQFASEEYIQNLFMNNDLAPFVICLDEDTTTSFYQAMIDYNKVGQIHLYGNYKTPTILTGIQHGVIKSTVSIDAESMGSAATKAFIEYRDTGYVSDYINVDTQIIDLSNVDEYLEEGSDE</sequence>
<evidence type="ECO:0000256" key="1">
    <source>
        <dbReference type="ARBA" id="ARBA00004196"/>
    </source>
</evidence>
<keyword evidence="4" id="KW-0812">Transmembrane</keyword>
<dbReference type="EMBL" id="PDYF01000008">
    <property type="protein sequence ID" value="PHU35836.1"/>
    <property type="molecule type" value="Genomic_DNA"/>
</dbReference>
<dbReference type="PANTHER" id="PTHR46847:SF1">
    <property type="entry name" value="D-ALLOSE-BINDING PERIPLASMIC PROTEIN-RELATED"/>
    <property type="match status" value="1"/>
</dbReference>
<dbReference type="RefSeq" id="WP_099391559.1">
    <property type="nucleotide sequence ID" value="NZ_PDYF01000008.1"/>
</dbReference>
<dbReference type="GO" id="GO:0030313">
    <property type="term" value="C:cell envelope"/>
    <property type="evidence" value="ECO:0007669"/>
    <property type="project" value="UniProtKB-SubCell"/>
</dbReference>
<evidence type="ECO:0000313" key="6">
    <source>
        <dbReference type="EMBL" id="PHU35836.1"/>
    </source>
</evidence>
<keyword evidence="4" id="KW-0472">Membrane</keyword>
<evidence type="ECO:0000313" key="7">
    <source>
        <dbReference type="Proteomes" id="UP000225889"/>
    </source>
</evidence>
<keyword evidence="3" id="KW-0732">Signal</keyword>
<comment type="subcellular location">
    <subcellularLocation>
        <location evidence="1">Cell envelope</location>
    </subcellularLocation>
</comment>
<comment type="similarity">
    <text evidence="2">Belongs to the bacterial solute-binding protein 2 family.</text>
</comment>
<name>A0A2G3DXS6_9FIRM</name>
<reference evidence="6 7" key="1">
    <citation type="submission" date="2017-10" db="EMBL/GenBank/DDBJ databases">
        <title>Resolving the taxonomy of Roseburia spp., Eubacterium rectale and Agathobacter spp. through phylogenomic analysis.</title>
        <authorList>
            <person name="Sheridan P.O."/>
            <person name="Walker A.W."/>
            <person name="Duncan S.H."/>
            <person name="Scott K.P."/>
            <person name="Toole P.W.O."/>
            <person name="Luis P."/>
            <person name="Flint H.J."/>
        </authorList>
    </citation>
    <scope>NUCLEOTIDE SEQUENCE [LARGE SCALE GENOMIC DNA]</scope>
    <source>
        <strain evidence="6 7">JK626</strain>
    </source>
</reference>
<evidence type="ECO:0000256" key="2">
    <source>
        <dbReference type="ARBA" id="ARBA00007639"/>
    </source>
</evidence>
<dbReference type="GO" id="GO:0030246">
    <property type="term" value="F:carbohydrate binding"/>
    <property type="evidence" value="ECO:0007669"/>
    <property type="project" value="UniProtKB-ARBA"/>
</dbReference>
<dbReference type="InterPro" id="IPR028082">
    <property type="entry name" value="Peripla_BP_I"/>
</dbReference>
<dbReference type="SUPFAM" id="SSF53822">
    <property type="entry name" value="Periplasmic binding protein-like I"/>
    <property type="match status" value="1"/>
</dbReference>
<proteinExistence type="inferred from homology"/>
<dbReference type="Pfam" id="PF13407">
    <property type="entry name" value="Peripla_BP_4"/>
    <property type="match status" value="1"/>
</dbReference>
<dbReference type="PANTHER" id="PTHR46847">
    <property type="entry name" value="D-ALLOSE-BINDING PERIPLASMIC PROTEIN-RELATED"/>
    <property type="match status" value="1"/>
</dbReference>
<feature type="domain" description="Periplasmic binding protein" evidence="5">
    <location>
        <begin position="62"/>
        <end position="313"/>
    </location>
</feature>
<feature type="transmembrane region" description="Helical" evidence="4">
    <location>
        <begin position="12"/>
        <end position="38"/>
    </location>
</feature>
<evidence type="ECO:0000256" key="3">
    <source>
        <dbReference type="ARBA" id="ARBA00022729"/>
    </source>
</evidence>
<keyword evidence="4" id="KW-1133">Transmembrane helix</keyword>
<reference evidence="6 7" key="2">
    <citation type="submission" date="2017-10" db="EMBL/GenBank/DDBJ databases">
        <authorList>
            <person name="Banno H."/>
            <person name="Chua N.-H."/>
        </authorList>
    </citation>
    <scope>NUCLEOTIDE SEQUENCE [LARGE SCALE GENOMIC DNA]</scope>
    <source>
        <strain evidence="6 7">JK626</strain>
    </source>
</reference>
<protein>
    <recommendedName>
        <fullName evidence="5">Periplasmic binding protein domain-containing protein</fullName>
    </recommendedName>
</protein>
<evidence type="ECO:0000259" key="5">
    <source>
        <dbReference type="Pfam" id="PF13407"/>
    </source>
</evidence>
<evidence type="ECO:0000256" key="4">
    <source>
        <dbReference type="SAM" id="Phobius"/>
    </source>
</evidence>
<dbReference type="InterPro" id="IPR025997">
    <property type="entry name" value="SBP_2_dom"/>
</dbReference>
<dbReference type="Proteomes" id="UP000225889">
    <property type="component" value="Unassembled WGS sequence"/>
</dbReference>
<accession>A0A2G3DXS6</accession>
<organism evidence="6 7">
    <name type="scientific">Pseudobutyrivibrio ruminis</name>
    <dbReference type="NCBI Taxonomy" id="46206"/>
    <lineage>
        <taxon>Bacteria</taxon>
        <taxon>Bacillati</taxon>
        <taxon>Bacillota</taxon>
        <taxon>Clostridia</taxon>
        <taxon>Lachnospirales</taxon>
        <taxon>Lachnospiraceae</taxon>
        <taxon>Pseudobutyrivibrio</taxon>
    </lineage>
</organism>
<gene>
    <name evidence="6" type="ORF">CSX01_04295</name>
</gene>
<dbReference type="Gene3D" id="3.40.50.2300">
    <property type="match status" value="2"/>
</dbReference>
<comment type="caution">
    <text evidence="6">The sequence shown here is derived from an EMBL/GenBank/DDBJ whole genome shotgun (WGS) entry which is preliminary data.</text>
</comment>